<name>A0A256IQB6_HALEZ</name>
<dbReference type="AlphaFoldDB" id="A0A256IQB6"/>
<gene>
    <name evidence="2" type="ORF">DJ83_14510</name>
</gene>
<evidence type="ECO:0000313" key="3">
    <source>
        <dbReference type="Proteomes" id="UP000216409"/>
    </source>
</evidence>
<proteinExistence type="predicted"/>
<sequence>MRSFVPWMSQIDQRILEQLASDGAATSWEVGFELTGTVSPGRVTERCKVLADAELVEREDRDIGFGRVETYWSITTWGRLYLSEEVDPGLDVPEPGPRPPHATQPSEWAGF</sequence>
<feature type="region of interest" description="Disordered" evidence="1">
    <location>
        <begin position="88"/>
        <end position="111"/>
    </location>
</feature>
<organism evidence="2 3">
    <name type="scientific">Halorubrum ezzemoulense</name>
    <name type="common">Halorubrum chaoviator</name>
    <dbReference type="NCBI Taxonomy" id="337243"/>
    <lineage>
        <taxon>Archaea</taxon>
        <taxon>Methanobacteriati</taxon>
        <taxon>Methanobacteriota</taxon>
        <taxon>Stenosarchaea group</taxon>
        <taxon>Halobacteria</taxon>
        <taxon>Halobacteriales</taxon>
        <taxon>Haloferacaceae</taxon>
        <taxon>Halorubrum</taxon>
    </lineage>
</organism>
<protein>
    <submittedName>
        <fullName evidence="2">Repressor phrH2</fullName>
    </submittedName>
</protein>
<dbReference type="Proteomes" id="UP000216409">
    <property type="component" value="Unassembled WGS sequence"/>
</dbReference>
<dbReference type="Gene3D" id="1.10.10.10">
    <property type="entry name" value="Winged helix-like DNA-binding domain superfamily/Winged helix DNA-binding domain"/>
    <property type="match status" value="1"/>
</dbReference>
<dbReference type="InterPro" id="IPR036390">
    <property type="entry name" value="WH_DNA-bd_sf"/>
</dbReference>
<evidence type="ECO:0000256" key="1">
    <source>
        <dbReference type="SAM" id="MobiDB-lite"/>
    </source>
</evidence>
<dbReference type="InterPro" id="IPR036388">
    <property type="entry name" value="WH-like_DNA-bd_sf"/>
</dbReference>
<reference evidence="2 3" key="1">
    <citation type="journal article" date="2014" name="Front. Microbiol.">
        <title>Population and genomic analysis of the genus Halorubrum.</title>
        <authorList>
            <person name="Fullmer M.S."/>
            <person name="Soucy S.M."/>
            <person name="Swithers K.S."/>
            <person name="Makkay A.M."/>
            <person name="Wheeler R."/>
            <person name="Ventosa A."/>
            <person name="Gogarten J.P."/>
            <person name="Papke R.T."/>
        </authorList>
    </citation>
    <scope>NUCLEOTIDE SEQUENCE [LARGE SCALE GENOMIC DNA]</scope>
    <source>
        <strain evidence="2 3">LD3</strain>
    </source>
</reference>
<dbReference type="SUPFAM" id="SSF46785">
    <property type="entry name" value="Winged helix' DNA-binding domain"/>
    <property type="match status" value="1"/>
</dbReference>
<accession>A0A256IQB6</accession>
<dbReference type="RefSeq" id="WP_094580453.1">
    <property type="nucleotide sequence ID" value="NZ_NHOW01000167.1"/>
</dbReference>
<comment type="caution">
    <text evidence="2">The sequence shown here is derived from an EMBL/GenBank/DDBJ whole genome shotgun (WGS) entry which is preliminary data.</text>
</comment>
<dbReference type="EMBL" id="NHOW01000167">
    <property type="protein sequence ID" value="OYR58759.1"/>
    <property type="molecule type" value="Genomic_DNA"/>
</dbReference>
<evidence type="ECO:0000313" key="2">
    <source>
        <dbReference type="EMBL" id="OYR58759.1"/>
    </source>
</evidence>